<dbReference type="Proteomes" id="UP000198461">
    <property type="component" value="Unassembled WGS sequence"/>
</dbReference>
<proteinExistence type="inferred from homology"/>
<accession>A0A1N6GWC3</accession>
<dbReference type="PANTHER" id="PTHR42844:SF10">
    <property type="entry name" value="DIHYDRONEOPTERIN TRIPHOSPHATE 2'-EPIMERASE"/>
    <property type="match status" value="1"/>
</dbReference>
<dbReference type="RefSeq" id="WP_074201769.1">
    <property type="nucleotide sequence ID" value="NZ_FSRE01000003.1"/>
</dbReference>
<dbReference type="SMART" id="SM00905">
    <property type="entry name" value="FolB"/>
    <property type="match status" value="1"/>
</dbReference>
<dbReference type="InterPro" id="IPR006157">
    <property type="entry name" value="FolB_dom"/>
</dbReference>
<dbReference type="GO" id="GO:0004150">
    <property type="term" value="F:dihydroneopterin aldolase activity"/>
    <property type="evidence" value="ECO:0007669"/>
    <property type="project" value="InterPro"/>
</dbReference>
<evidence type="ECO:0000256" key="5">
    <source>
        <dbReference type="ARBA" id="ARBA00044197"/>
    </source>
</evidence>
<evidence type="ECO:0000256" key="4">
    <source>
        <dbReference type="ARBA" id="ARBA00044039"/>
    </source>
</evidence>
<name>A0A1N6GWC3_9GAMM</name>
<dbReference type="Gene3D" id="3.30.1130.10">
    <property type="match status" value="1"/>
</dbReference>
<dbReference type="InterPro" id="IPR006156">
    <property type="entry name" value="Dihydroneopterin_aldolase"/>
</dbReference>
<dbReference type="Pfam" id="PF02152">
    <property type="entry name" value="FolB"/>
    <property type="match status" value="1"/>
</dbReference>
<dbReference type="EMBL" id="FSRE01000003">
    <property type="protein sequence ID" value="SIO11655.1"/>
    <property type="molecule type" value="Genomic_DNA"/>
</dbReference>
<reference evidence="8 9" key="1">
    <citation type="submission" date="2016-11" db="EMBL/GenBank/DDBJ databases">
        <authorList>
            <person name="Jaros S."/>
            <person name="Januszkiewicz K."/>
            <person name="Wedrychowicz H."/>
        </authorList>
    </citation>
    <scope>NUCLEOTIDE SEQUENCE [LARGE SCALE GENOMIC DNA]</scope>
    <source>
        <strain evidence="8 9">DSM 17737</strain>
    </source>
</reference>
<organism evidence="8 9">
    <name type="scientific">Sulfurivirga caldicuralii</name>
    <dbReference type="NCBI Taxonomy" id="364032"/>
    <lineage>
        <taxon>Bacteria</taxon>
        <taxon>Pseudomonadati</taxon>
        <taxon>Pseudomonadota</taxon>
        <taxon>Gammaproteobacteria</taxon>
        <taxon>Thiotrichales</taxon>
        <taxon>Piscirickettsiaceae</taxon>
        <taxon>Sulfurivirga</taxon>
    </lineage>
</organism>
<dbReference type="InterPro" id="IPR043133">
    <property type="entry name" value="GTP-CH-I_C/QueF"/>
</dbReference>
<protein>
    <recommendedName>
        <fullName evidence="5">Dihydroneopterin triphosphate 2'-epimerase</fullName>
        <ecNumber evidence="4">5.1.99.7</ecNumber>
    </recommendedName>
    <alternativeName>
        <fullName evidence="6">D-erythro-7,8-dihydroneopterin triphosphate epimerase</fullName>
    </alternativeName>
</protein>
<evidence type="ECO:0000256" key="1">
    <source>
        <dbReference type="ARBA" id="ARBA00005708"/>
    </source>
</evidence>
<dbReference type="GO" id="GO:0006760">
    <property type="term" value="P:folic acid-containing compound metabolic process"/>
    <property type="evidence" value="ECO:0007669"/>
    <property type="project" value="InterPro"/>
</dbReference>
<evidence type="ECO:0000256" key="2">
    <source>
        <dbReference type="ARBA" id="ARBA00023235"/>
    </source>
</evidence>
<evidence type="ECO:0000256" key="6">
    <source>
        <dbReference type="ARBA" id="ARBA00044306"/>
    </source>
</evidence>
<evidence type="ECO:0000313" key="9">
    <source>
        <dbReference type="Proteomes" id="UP000198461"/>
    </source>
</evidence>
<dbReference type="GO" id="GO:0008719">
    <property type="term" value="F:dihydroneopterin triphosphate 2'-epimerase activity"/>
    <property type="evidence" value="ECO:0007669"/>
    <property type="project" value="UniProtKB-EC"/>
</dbReference>
<keyword evidence="9" id="KW-1185">Reference proteome</keyword>
<dbReference type="SUPFAM" id="SSF55620">
    <property type="entry name" value="Tetrahydrobiopterin biosynthesis enzymes-like"/>
    <property type="match status" value="1"/>
</dbReference>
<evidence type="ECO:0000313" key="8">
    <source>
        <dbReference type="EMBL" id="SIO11655.1"/>
    </source>
</evidence>
<dbReference type="AlphaFoldDB" id="A0A1N6GWC3"/>
<dbReference type="EC" id="5.1.99.7" evidence="4"/>
<comment type="similarity">
    <text evidence="1">Belongs to the DHNA family.</text>
</comment>
<comment type="catalytic activity">
    <reaction evidence="3">
        <text>7,8-dihydroneopterin 3'-triphosphate = 7,8-dihydromonapterin 3'-triphosphate</text>
        <dbReference type="Rhea" id="RHEA:28346"/>
        <dbReference type="ChEBI" id="CHEBI:58462"/>
        <dbReference type="ChEBI" id="CHEBI:61186"/>
        <dbReference type="EC" id="5.1.99.7"/>
    </reaction>
</comment>
<dbReference type="OrthoDB" id="1121389at2"/>
<keyword evidence="2" id="KW-0413">Isomerase</keyword>
<evidence type="ECO:0000256" key="3">
    <source>
        <dbReference type="ARBA" id="ARBA00043806"/>
    </source>
</evidence>
<feature type="domain" description="Dihydroneopterin aldolase/epimerase" evidence="7">
    <location>
        <begin position="10"/>
        <end position="122"/>
    </location>
</feature>
<gene>
    <name evidence="8" type="ORF">SAMN05443662_1522</name>
</gene>
<dbReference type="NCBIfam" id="TIGR00526">
    <property type="entry name" value="folB_dom"/>
    <property type="match status" value="1"/>
</dbReference>
<dbReference type="GO" id="GO:0005829">
    <property type="term" value="C:cytosol"/>
    <property type="evidence" value="ECO:0007669"/>
    <property type="project" value="TreeGrafter"/>
</dbReference>
<dbReference type="PANTHER" id="PTHR42844">
    <property type="entry name" value="DIHYDRONEOPTERIN ALDOLASE 1-RELATED"/>
    <property type="match status" value="1"/>
</dbReference>
<dbReference type="STRING" id="364032.SAMN05443662_1522"/>
<evidence type="ECO:0000259" key="7">
    <source>
        <dbReference type="SMART" id="SM00905"/>
    </source>
</evidence>
<sequence length="123" mass="14202">MPQHYTQGTIHIKNLLLRTYVGINPEEKVKKQDVLINITLRCSRILNAPEGAIDQTLDYKKVVKTIIPFVEENRFELLEVMVRQVLDKVMAFEGVEWARVEIDKPHAIRFAESVSIALEAERT</sequence>